<evidence type="ECO:0000313" key="2">
    <source>
        <dbReference type="Proteomes" id="UP001153709"/>
    </source>
</evidence>
<organism evidence="1 2">
    <name type="scientific">Diabrotica balteata</name>
    <name type="common">Banded cucumber beetle</name>
    <dbReference type="NCBI Taxonomy" id="107213"/>
    <lineage>
        <taxon>Eukaryota</taxon>
        <taxon>Metazoa</taxon>
        <taxon>Ecdysozoa</taxon>
        <taxon>Arthropoda</taxon>
        <taxon>Hexapoda</taxon>
        <taxon>Insecta</taxon>
        <taxon>Pterygota</taxon>
        <taxon>Neoptera</taxon>
        <taxon>Endopterygota</taxon>
        <taxon>Coleoptera</taxon>
        <taxon>Polyphaga</taxon>
        <taxon>Cucujiformia</taxon>
        <taxon>Chrysomeloidea</taxon>
        <taxon>Chrysomelidae</taxon>
        <taxon>Galerucinae</taxon>
        <taxon>Diabroticina</taxon>
        <taxon>Diabroticites</taxon>
        <taxon>Diabrotica</taxon>
    </lineage>
</organism>
<evidence type="ECO:0000313" key="1">
    <source>
        <dbReference type="EMBL" id="CAG9828941.1"/>
    </source>
</evidence>
<protein>
    <submittedName>
        <fullName evidence="1">Uncharacterized protein</fullName>
    </submittedName>
</protein>
<keyword evidence="2" id="KW-1185">Reference proteome</keyword>
<gene>
    <name evidence="1" type="ORF">DIABBA_LOCUS2819</name>
</gene>
<dbReference type="AlphaFoldDB" id="A0A9N9SQW9"/>
<name>A0A9N9SQW9_DIABA</name>
<proteinExistence type="predicted"/>
<reference evidence="1" key="1">
    <citation type="submission" date="2022-01" db="EMBL/GenBank/DDBJ databases">
        <authorList>
            <person name="King R."/>
        </authorList>
    </citation>
    <scope>NUCLEOTIDE SEQUENCE</scope>
</reference>
<sequence>MCDSNGLELLAKNWKLYSLYNFVYPSIYCIDQLSPRCYLLKIHSSLFSGVLKCIYAISMSPYFSFSFV</sequence>
<accession>A0A9N9SQW9</accession>
<dbReference type="EMBL" id="OU898277">
    <property type="protein sequence ID" value="CAG9828941.1"/>
    <property type="molecule type" value="Genomic_DNA"/>
</dbReference>
<dbReference type="Proteomes" id="UP001153709">
    <property type="component" value="Chromosome 2"/>
</dbReference>